<evidence type="ECO:0000313" key="3">
    <source>
        <dbReference type="EMBL" id="ORY19202.1"/>
    </source>
</evidence>
<proteinExistence type="inferred from homology"/>
<comment type="caution">
    <text evidence="3">The sequence shown here is derived from an EMBL/GenBank/DDBJ whole genome shotgun (WGS) entry which is preliminary data.</text>
</comment>
<dbReference type="PANTHER" id="PTHR33365:SF12">
    <property type="entry name" value="TAT PATHWAY SIGNAL SEQUENCE"/>
    <property type="match status" value="1"/>
</dbReference>
<reference evidence="3 4" key="1">
    <citation type="submission" date="2016-07" db="EMBL/GenBank/DDBJ databases">
        <title>Pervasive Adenine N6-methylation of Active Genes in Fungi.</title>
        <authorList>
            <consortium name="DOE Joint Genome Institute"/>
            <person name="Mondo S.J."/>
            <person name="Dannebaum R.O."/>
            <person name="Kuo R.C."/>
            <person name="Labutti K."/>
            <person name="Haridas S."/>
            <person name="Kuo A."/>
            <person name="Salamov A."/>
            <person name="Ahrendt S.R."/>
            <person name="Lipzen A."/>
            <person name="Sullivan W."/>
            <person name="Andreopoulos W.B."/>
            <person name="Clum A."/>
            <person name="Lindquist E."/>
            <person name="Daum C."/>
            <person name="Ramamoorthy G.K."/>
            <person name="Gryganskyi A."/>
            <person name="Culley D."/>
            <person name="Magnuson J.K."/>
            <person name="James T.Y."/>
            <person name="O'Malley M.A."/>
            <person name="Stajich J.E."/>
            <person name="Spatafora J.W."/>
            <person name="Visel A."/>
            <person name="Grigoriev I.V."/>
        </authorList>
    </citation>
    <scope>NUCLEOTIDE SEQUENCE [LARGE SCALE GENOMIC DNA]</scope>
    <source>
        <strain evidence="3 4">CBS 115471</strain>
    </source>
</reference>
<evidence type="ECO:0000313" key="4">
    <source>
        <dbReference type="Proteomes" id="UP000193144"/>
    </source>
</evidence>
<dbReference type="AlphaFoldDB" id="A0A1Y2A9I8"/>
<dbReference type="Proteomes" id="UP000193144">
    <property type="component" value="Unassembled WGS sequence"/>
</dbReference>
<feature type="region of interest" description="Disordered" evidence="2">
    <location>
        <begin position="1"/>
        <end position="22"/>
    </location>
</feature>
<dbReference type="EMBL" id="MCFA01000003">
    <property type="protein sequence ID" value="ORY19202.1"/>
    <property type="molecule type" value="Genomic_DNA"/>
</dbReference>
<evidence type="ECO:0000256" key="2">
    <source>
        <dbReference type="SAM" id="MobiDB-lite"/>
    </source>
</evidence>
<accession>A0A1Y2A9I8</accession>
<comment type="similarity">
    <text evidence="1">Belongs to the ustYa family.</text>
</comment>
<gene>
    <name evidence="3" type="ORF">BCR34DRAFT_552734</name>
</gene>
<dbReference type="Pfam" id="PF11807">
    <property type="entry name" value="UstYa"/>
    <property type="match status" value="1"/>
</dbReference>
<name>A0A1Y2A9I8_9PLEO</name>
<sequence length="234" mass="27078">MTKKSLSYRKMTMQSSAKTRNQKRTSYHNLLFVVGAAYSKVHDQNFSKIYSIFRELCNLRVVTTHEHATNHTEYSAYSGPPDTANAAAWTHLMQPLYFNASEEELLSAGASPADSVRVKNGGYIASLGVYHELHCLVKMRNFLYLHRHSQNFSSENLEYWYDHLDHCIELLRISSMCTPDLSVYSFTWPSNQNASFLDAHSYMPRNCIDWRQLEAYTWKRRIGLTPTLLYSVPD</sequence>
<dbReference type="PANTHER" id="PTHR33365">
    <property type="entry name" value="YALI0B05434P"/>
    <property type="match status" value="1"/>
</dbReference>
<protein>
    <submittedName>
        <fullName evidence="3">Uncharacterized protein</fullName>
    </submittedName>
</protein>
<organism evidence="3 4">
    <name type="scientific">Clohesyomyces aquaticus</name>
    <dbReference type="NCBI Taxonomy" id="1231657"/>
    <lineage>
        <taxon>Eukaryota</taxon>
        <taxon>Fungi</taxon>
        <taxon>Dikarya</taxon>
        <taxon>Ascomycota</taxon>
        <taxon>Pezizomycotina</taxon>
        <taxon>Dothideomycetes</taxon>
        <taxon>Pleosporomycetidae</taxon>
        <taxon>Pleosporales</taxon>
        <taxon>Lindgomycetaceae</taxon>
        <taxon>Clohesyomyces</taxon>
    </lineage>
</organism>
<dbReference type="InterPro" id="IPR021765">
    <property type="entry name" value="UstYa-like"/>
</dbReference>
<dbReference type="OrthoDB" id="3687641at2759"/>
<evidence type="ECO:0000256" key="1">
    <source>
        <dbReference type="ARBA" id="ARBA00035112"/>
    </source>
</evidence>
<dbReference type="GO" id="GO:0043386">
    <property type="term" value="P:mycotoxin biosynthetic process"/>
    <property type="evidence" value="ECO:0007669"/>
    <property type="project" value="InterPro"/>
</dbReference>
<keyword evidence="4" id="KW-1185">Reference proteome</keyword>